<dbReference type="Proteomes" id="UP001372526">
    <property type="component" value="Unassembled WGS sequence"/>
</dbReference>
<keyword evidence="1" id="KW-0472">Membrane</keyword>
<reference evidence="2 3" key="1">
    <citation type="submission" date="2024-01" db="EMBL/GenBank/DDBJ databases">
        <title>Seven novel Bacillus-like species.</title>
        <authorList>
            <person name="Liu G."/>
        </authorList>
    </citation>
    <scope>NUCLEOTIDE SEQUENCE [LARGE SCALE GENOMIC DNA]</scope>
    <source>
        <strain evidence="2 3">FJAT-51639</strain>
    </source>
</reference>
<dbReference type="InterPro" id="IPR025695">
    <property type="entry name" value="DoxX-like"/>
</dbReference>
<accession>A0ABU8FE79</accession>
<feature type="transmembrane region" description="Helical" evidence="1">
    <location>
        <begin position="240"/>
        <end position="260"/>
    </location>
</feature>
<evidence type="ECO:0000313" key="3">
    <source>
        <dbReference type="Proteomes" id="UP001372526"/>
    </source>
</evidence>
<dbReference type="SUPFAM" id="SSF55961">
    <property type="entry name" value="Bet v1-like"/>
    <property type="match status" value="1"/>
</dbReference>
<dbReference type="RefSeq" id="WP_336471781.1">
    <property type="nucleotide sequence ID" value="NZ_JBAWSX010000002.1"/>
</dbReference>
<feature type="transmembrane region" description="Helical" evidence="1">
    <location>
        <begin position="212"/>
        <end position="233"/>
    </location>
</feature>
<gene>
    <name evidence="2" type="ORF">WAZ07_06555</name>
</gene>
<keyword evidence="1" id="KW-1133">Transmembrane helix</keyword>
<comment type="caution">
    <text evidence="2">The sequence shown here is derived from an EMBL/GenBank/DDBJ whole genome shotgun (WGS) entry which is preliminary data.</text>
</comment>
<dbReference type="EMBL" id="JBAWSX010000002">
    <property type="protein sequence ID" value="MEI4800992.1"/>
    <property type="molecule type" value="Genomic_DNA"/>
</dbReference>
<feature type="transmembrane region" description="Helical" evidence="1">
    <location>
        <begin position="170"/>
        <end position="192"/>
    </location>
</feature>
<evidence type="ECO:0000313" key="2">
    <source>
        <dbReference type="EMBL" id="MEI4800992.1"/>
    </source>
</evidence>
<feature type="transmembrane region" description="Helical" evidence="1">
    <location>
        <begin position="266"/>
        <end position="285"/>
    </location>
</feature>
<dbReference type="Pfam" id="PF13781">
    <property type="entry name" value="DoxX_3"/>
    <property type="match status" value="1"/>
</dbReference>
<evidence type="ECO:0000256" key="1">
    <source>
        <dbReference type="SAM" id="Phobius"/>
    </source>
</evidence>
<name>A0ABU8FE79_9BACI</name>
<proteinExistence type="predicted"/>
<protein>
    <submittedName>
        <fullName evidence="2">DoxX-like family protein</fullName>
    </submittedName>
</protein>
<keyword evidence="3" id="KW-1185">Reference proteome</keyword>
<keyword evidence="1" id="KW-0812">Transmembrane</keyword>
<organism evidence="2 3">
    <name type="scientific">Bacillus bruguierae</name>
    <dbReference type="NCBI Taxonomy" id="3127667"/>
    <lineage>
        <taxon>Bacteria</taxon>
        <taxon>Bacillati</taxon>
        <taxon>Bacillota</taxon>
        <taxon>Bacilli</taxon>
        <taxon>Bacillales</taxon>
        <taxon>Bacillaceae</taxon>
        <taxon>Bacillus</taxon>
    </lineage>
</organism>
<sequence length="302" mass="35210">MKKQNPIYVKTEIETTMDELWKYTQDPKIHTEWDARFTEISYLEKNEGEPQHFLYKTKIGFGLEIAGEGESIGELQKEGGERISSLKFWTDSKLSLISVGRGYWKYKPNENKVRFKTQYDYETRFGGIGRFIDSYIFRPLLGWATAWSFDALKLWLEKGFHPRLLLKRAITYYLICFLLSFVWIYQGLIPKILYTHPEEVQMLSKLIGSENYAAAMIKMVGFLEIVFGVIWLLPFQKQKLFFLHTFIILILTAAAGFTNIASFMQLFNPITLNIILIGLSIIGYMNSNNLPQAKNCKRSRKE</sequence>